<keyword evidence="4" id="KW-1185">Reference proteome</keyword>
<keyword evidence="2" id="KW-1133">Transmembrane helix</keyword>
<dbReference type="Proteomes" id="UP000652761">
    <property type="component" value="Unassembled WGS sequence"/>
</dbReference>
<feature type="transmembrane region" description="Helical" evidence="2">
    <location>
        <begin position="26"/>
        <end position="46"/>
    </location>
</feature>
<evidence type="ECO:0000313" key="3">
    <source>
        <dbReference type="EMBL" id="MQM09077.1"/>
    </source>
</evidence>
<protein>
    <submittedName>
        <fullName evidence="3">Uncharacterized protein</fullName>
    </submittedName>
</protein>
<evidence type="ECO:0000256" key="1">
    <source>
        <dbReference type="SAM" id="MobiDB-lite"/>
    </source>
</evidence>
<dbReference type="AlphaFoldDB" id="A0A843WMQ5"/>
<dbReference type="EMBL" id="NMUH01004284">
    <property type="protein sequence ID" value="MQM09077.1"/>
    <property type="molecule type" value="Genomic_DNA"/>
</dbReference>
<keyword evidence="2" id="KW-0472">Membrane</keyword>
<proteinExistence type="predicted"/>
<comment type="caution">
    <text evidence="3">The sequence shown here is derived from an EMBL/GenBank/DDBJ whole genome shotgun (WGS) entry which is preliminary data.</text>
</comment>
<name>A0A843WMQ5_COLES</name>
<keyword evidence="2" id="KW-0812">Transmembrane</keyword>
<accession>A0A843WMQ5</accession>
<evidence type="ECO:0000256" key="2">
    <source>
        <dbReference type="SAM" id="Phobius"/>
    </source>
</evidence>
<sequence length="531" mass="58907">MPRVASASCLTPLVLQESCLARLWLLVVLLPLSFGVPAALAGKGLVIPIEPCSRGSPPYFLQSASLLELSRCFVCHVAPLVECCNTCLWLLSALCWLVVSSGEVLPEFFSTGSGGSEKATPWSSQLGGDRLAVAFWFRRRRPYGRVLVTGFLALVLVPLLADGPPEGFREDIHITRTVLTVVGSQKATGHSVAFRMRCSDTVTQGIVVEVAAFGTVMTKRFGSHTHSAGQAKRFGSQTILQGRQSDSTARPFRRGRQSDSTARPFYRASKTIRQPDHSAGQTDSAGVLLRGCRFSQTERKGRAHRFECSNENSAAFPLISDDGGKTWYSSTAMEIVPKVRCMSKNDITRMAHDTGSQGTPNGRPSTLLNRQGDCSSLCDYALAMRKTREPRKIMILQPYWDPVLKTREGYERLVGTTEHSTHMDTIRKLEQGPDIDYLTLGVQSYAKWQFCGLERSPKSGRYSKIRSRGMGGNVSWRSLMMHGLHHNWRWGPDIGLSLSISPNSPLQRFCRVHDRRKEQWEGAVVHWFGCP</sequence>
<gene>
    <name evidence="3" type="ORF">Taro_041942</name>
</gene>
<evidence type="ECO:0000313" key="4">
    <source>
        <dbReference type="Proteomes" id="UP000652761"/>
    </source>
</evidence>
<feature type="compositionally biased region" description="Polar residues" evidence="1">
    <location>
        <begin position="235"/>
        <end position="248"/>
    </location>
</feature>
<reference evidence="3" key="1">
    <citation type="submission" date="2017-07" db="EMBL/GenBank/DDBJ databases">
        <title>Taro Niue Genome Assembly and Annotation.</title>
        <authorList>
            <person name="Atibalentja N."/>
            <person name="Keating K."/>
            <person name="Fields C.J."/>
        </authorList>
    </citation>
    <scope>NUCLEOTIDE SEQUENCE</scope>
    <source>
        <strain evidence="3">Niue_2</strain>
        <tissue evidence="3">Leaf</tissue>
    </source>
</reference>
<feature type="region of interest" description="Disordered" evidence="1">
    <location>
        <begin position="224"/>
        <end position="284"/>
    </location>
</feature>
<organism evidence="3 4">
    <name type="scientific">Colocasia esculenta</name>
    <name type="common">Wild taro</name>
    <name type="synonym">Arum esculentum</name>
    <dbReference type="NCBI Taxonomy" id="4460"/>
    <lineage>
        <taxon>Eukaryota</taxon>
        <taxon>Viridiplantae</taxon>
        <taxon>Streptophyta</taxon>
        <taxon>Embryophyta</taxon>
        <taxon>Tracheophyta</taxon>
        <taxon>Spermatophyta</taxon>
        <taxon>Magnoliopsida</taxon>
        <taxon>Liliopsida</taxon>
        <taxon>Araceae</taxon>
        <taxon>Aroideae</taxon>
        <taxon>Colocasieae</taxon>
        <taxon>Colocasia</taxon>
    </lineage>
</organism>